<dbReference type="EMBL" id="CAWYQH010000103">
    <property type="protein sequence ID" value="CAK8687037.1"/>
    <property type="molecule type" value="Genomic_DNA"/>
</dbReference>
<sequence length="195" mass="21741">MNKKCYLLTGAAGRLGRCFVKILCERNIDGVTDLKLVDLHFNPELRNKQAALCKEAKIDVEWIEGSITDQAIFPSILNGVDVVVHMASVVDFRDDVSMSTLWRVNVEGTRTLVSGCCKMNLSFFLYTSSGESYGTNEECQPLYDIDEDTSYLGKPSTRYAKTKRVAEDYVVASHNKSLNNGKGHLAFMAAEVILR</sequence>
<evidence type="ECO:0000256" key="1">
    <source>
        <dbReference type="ARBA" id="ARBA00009219"/>
    </source>
</evidence>
<protein>
    <recommendedName>
        <fullName evidence="3">3-beta hydroxysteroid dehydrogenase/isomerase domain-containing protein</fullName>
    </recommendedName>
</protein>
<dbReference type="Gene3D" id="3.40.50.720">
    <property type="entry name" value="NAD(P)-binding Rossmann-like Domain"/>
    <property type="match status" value="1"/>
</dbReference>
<dbReference type="Proteomes" id="UP001642483">
    <property type="component" value="Unassembled WGS sequence"/>
</dbReference>
<comment type="similarity">
    <text evidence="1">Belongs to the 3-beta-HSD family.</text>
</comment>
<gene>
    <name evidence="4" type="ORF">CVLEPA_LOCUS19076</name>
</gene>
<dbReference type="SUPFAM" id="SSF51735">
    <property type="entry name" value="NAD(P)-binding Rossmann-fold domains"/>
    <property type="match status" value="1"/>
</dbReference>
<dbReference type="InterPro" id="IPR050177">
    <property type="entry name" value="Lipid_A_modif_metabolic_enz"/>
</dbReference>
<feature type="domain" description="3-beta hydroxysteroid dehydrogenase/isomerase" evidence="3">
    <location>
        <begin position="8"/>
        <end position="185"/>
    </location>
</feature>
<accession>A0ABP0G5E8</accession>
<dbReference type="Pfam" id="PF01073">
    <property type="entry name" value="3Beta_HSD"/>
    <property type="match status" value="1"/>
</dbReference>
<organism evidence="4 5">
    <name type="scientific">Clavelina lepadiformis</name>
    <name type="common">Light-bulb sea squirt</name>
    <name type="synonym">Ascidia lepadiformis</name>
    <dbReference type="NCBI Taxonomy" id="159417"/>
    <lineage>
        <taxon>Eukaryota</taxon>
        <taxon>Metazoa</taxon>
        <taxon>Chordata</taxon>
        <taxon>Tunicata</taxon>
        <taxon>Ascidiacea</taxon>
        <taxon>Aplousobranchia</taxon>
        <taxon>Clavelinidae</taxon>
        <taxon>Clavelina</taxon>
    </lineage>
</organism>
<reference evidence="4 5" key="1">
    <citation type="submission" date="2024-02" db="EMBL/GenBank/DDBJ databases">
        <authorList>
            <person name="Daric V."/>
            <person name="Darras S."/>
        </authorList>
    </citation>
    <scope>NUCLEOTIDE SEQUENCE [LARGE SCALE GENOMIC DNA]</scope>
</reference>
<evidence type="ECO:0000256" key="2">
    <source>
        <dbReference type="ARBA" id="ARBA00023002"/>
    </source>
</evidence>
<name>A0ABP0G5E8_CLALP</name>
<dbReference type="PANTHER" id="PTHR43245:SF51">
    <property type="entry name" value="SHORT CHAIN DEHYDROGENASE_REDUCTASE FAMILY 42E, MEMBER 2"/>
    <property type="match status" value="1"/>
</dbReference>
<evidence type="ECO:0000259" key="3">
    <source>
        <dbReference type="Pfam" id="PF01073"/>
    </source>
</evidence>
<evidence type="ECO:0000313" key="5">
    <source>
        <dbReference type="Proteomes" id="UP001642483"/>
    </source>
</evidence>
<keyword evidence="5" id="KW-1185">Reference proteome</keyword>
<dbReference type="InterPro" id="IPR036291">
    <property type="entry name" value="NAD(P)-bd_dom_sf"/>
</dbReference>
<keyword evidence="2" id="KW-0560">Oxidoreductase</keyword>
<dbReference type="InterPro" id="IPR002225">
    <property type="entry name" value="3Beta_OHSteriod_DH/Estase"/>
</dbReference>
<proteinExistence type="inferred from homology"/>
<evidence type="ECO:0000313" key="4">
    <source>
        <dbReference type="EMBL" id="CAK8687037.1"/>
    </source>
</evidence>
<dbReference type="PANTHER" id="PTHR43245">
    <property type="entry name" value="BIFUNCTIONAL POLYMYXIN RESISTANCE PROTEIN ARNA"/>
    <property type="match status" value="1"/>
</dbReference>
<comment type="caution">
    <text evidence="4">The sequence shown here is derived from an EMBL/GenBank/DDBJ whole genome shotgun (WGS) entry which is preliminary data.</text>
</comment>